<dbReference type="InterPro" id="IPR012944">
    <property type="entry name" value="SusD_RagB_dom"/>
</dbReference>
<dbReference type="Gene3D" id="1.25.40.390">
    <property type="match status" value="2"/>
</dbReference>
<keyword evidence="4" id="KW-0472">Membrane</keyword>
<accession>A0AAJ5WR71</accession>
<evidence type="ECO:0000256" key="3">
    <source>
        <dbReference type="ARBA" id="ARBA00022729"/>
    </source>
</evidence>
<dbReference type="InterPro" id="IPR033985">
    <property type="entry name" value="SusD-like_N"/>
</dbReference>
<dbReference type="Pfam" id="PF14322">
    <property type="entry name" value="SusD-like_3"/>
    <property type="match status" value="1"/>
</dbReference>
<organism evidence="8 9">
    <name type="scientific">Candidatus Pseudobacter hemicellulosilyticus</name>
    <dbReference type="NCBI Taxonomy" id="3121375"/>
    <lineage>
        <taxon>Bacteria</taxon>
        <taxon>Pseudomonadati</taxon>
        <taxon>Bacteroidota</taxon>
        <taxon>Chitinophagia</taxon>
        <taxon>Chitinophagales</taxon>
        <taxon>Chitinophagaceae</taxon>
        <taxon>Pseudobacter</taxon>
    </lineage>
</organism>
<proteinExistence type="inferred from homology"/>
<sequence length="457" mass="51899">MRISNIFIAAALLLLASCKNYLDIKPYGKTIPKTAEEFAALLHARLNEIDYASDDVMIGNSGTVLNTECFTDNLDASLTIYPAGNSLPLYAGSQINSQQSRYERFYQRIRDCNIIINNFDSEVSRDDKNVLGTAYAMRGIAYYNLLREYCEPYTSPGQPGLPLVSDFDMEGRPLRSTYQQTVAFIEGDLKKALTYAVKADIFRYTDHVAKAYLARLYFWTKDWDKAIIYADELLKDFPLPEGAAYTNMIQATNEMKGNMLLRSFRLTDQSSTLSYTSAMQIVKARPVAKEFADLFTEGDRDIRKGLFFTRIRESTKNLMACVRTDEMCLMLAEAYAHKGDNDQALLYLNLLRSKRISGDAGYTVNTLPPVNSSDLIKTDAEGKGLTPLMQAVLNERRKEFFAEGDRWFELKRNGCPEFWVASDGRKFVTEKYLYTYPLPRVDVELISGLVQNPGYSY</sequence>
<dbReference type="AlphaFoldDB" id="A0AAJ5WR71"/>
<dbReference type="SUPFAM" id="SSF48452">
    <property type="entry name" value="TPR-like"/>
    <property type="match status" value="1"/>
</dbReference>
<feature type="domain" description="SusD-like N-terminal" evidence="7">
    <location>
        <begin position="21"/>
        <end position="217"/>
    </location>
</feature>
<gene>
    <name evidence="8" type="ORF">P0Y53_17305</name>
</gene>
<keyword evidence="3" id="KW-0732">Signal</keyword>
<dbReference type="EMBL" id="CP119311">
    <property type="protein sequence ID" value="WEK34247.1"/>
    <property type="molecule type" value="Genomic_DNA"/>
</dbReference>
<comment type="subcellular location">
    <subcellularLocation>
        <location evidence="1">Cell outer membrane</location>
    </subcellularLocation>
</comment>
<evidence type="ECO:0000256" key="4">
    <source>
        <dbReference type="ARBA" id="ARBA00023136"/>
    </source>
</evidence>
<dbReference type="Pfam" id="PF07980">
    <property type="entry name" value="SusD_RagB"/>
    <property type="match status" value="1"/>
</dbReference>
<dbReference type="PROSITE" id="PS51257">
    <property type="entry name" value="PROKAR_LIPOPROTEIN"/>
    <property type="match status" value="1"/>
</dbReference>
<evidence type="ECO:0000259" key="7">
    <source>
        <dbReference type="Pfam" id="PF14322"/>
    </source>
</evidence>
<keyword evidence="5" id="KW-0998">Cell outer membrane</keyword>
<comment type="similarity">
    <text evidence="2">Belongs to the SusD family.</text>
</comment>
<evidence type="ECO:0000256" key="5">
    <source>
        <dbReference type="ARBA" id="ARBA00023237"/>
    </source>
</evidence>
<dbReference type="Proteomes" id="UP001220610">
    <property type="component" value="Chromosome"/>
</dbReference>
<evidence type="ECO:0000256" key="1">
    <source>
        <dbReference type="ARBA" id="ARBA00004442"/>
    </source>
</evidence>
<dbReference type="InterPro" id="IPR011990">
    <property type="entry name" value="TPR-like_helical_dom_sf"/>
</dbReference>
<evidence type="ECO:0000256" key="2">
    <source>
        <dbReference type="ARBA" id="ARBA00006275"/>
    </source>
</evidence>
<name>A0AAJ5WR71_9BACT</name>
<evidence type="ECO:0000313" key="8">
    <source>
        <dbReference type="EMBL" id="WEK34247.1"/>
    </source>
</evidence>
<evidence type="ECO:0000259" key="6">
    <source>
        <dbReference type="Pfam" id="PF07980"/>
    </source>
</evidence>
<dbReference type="GO" id="GO:0009279">
    <property type="term" value="C:cell outer membrane"/>
    <property type="evidence" value="ECO:0007669"/>
    <property type="project" value="UniProtKB-SubCell"/>
</dbReference>
<evidence type="ECO:0000313" key="9">
    <source>
        <dbReference type="Proteomes" id="UP001220610"/>
    </source>
</evidence>
<reference evidence="8" key="1">
    <citation type="submission" date="2023-03" db="EMBL/GenBank/DDBJ databases">
        <title>Andean soil-derived lignocellulolytic bacterial consortium as a source of novel taxa and putative plastic-active enzymes.</title>
        <authorList>
            <person name="Diaz-Garcia L."/>
            <person name="Chuvochina M."/>
            <person name="Feuerriegel G."/>
            <person name="Bunk B."/>
            <person name="Sproer C."/>
            <person name="Streit W.R."/>
            <person name="Rodriguez L.M."/>
            <person name="Overmann J."/>
            <person name="Jimenez D.J."/>
        </authorList>
    </citation>
    <scope>NUCLEOTIDE SEQUENCE</scope>
    <source>
        <strain evidence="8">MAG 7</strain>
    </source>
</reference>
<protein>
    <submittedName>
        <fullName evidence="8">RagB/SusD family nutrient uptake outer membrane protein</fullName>
    </submittedName>
</protein>
<feature type="domain" description="RagB/SusD" evidence="6">
    <location>
        <begin position="321"/>
        <end position="455"/>
    </location>
</feature>